<keyword evidence="1 2" id="KW-0238">DNA-binding</keyword>
<dbReference type="Gene3D" id="1.10.357.10">
    <property type="entry name" value="Tetracycline Repressor, domain 2"/>
    <property type="match status" value="2"/>
</dbReference>
<dbReference type="PANTHER" id="PTHR30055:SF226">
    <property type="entry name" value="HTH-TYPE TRANSCRIPTIONAL REGULATOR PKSA"/>
    <property type="match status" value="1"/>
</dbReference>
<evidence type="ECO:0000313" key="4">
    <source>
        <dbReference type="EMBL" id="VEG49866.1"/>
    </source>
</evidence>
<dbReference type="RefSeq" id="WP_235666231.1">
    <property type="nucleotide sequence ID" value="NZ_AP022604.1"/>
</dbReference>
<dbReference type="AlphaFoldDB" id="A0A3S4RVH7"/>
<evidence type="ECO:0000313" key="5">
    <source>
        <dbReference type="Proteomes" id="UP000282551"/>
    </source>
</evidence>
<feature type="DNA-binding region" description="H-T-H motif" evidence="2">
    <location>
        <begin position="40"/>
        <end position="59"/>
    </location>
</feature>
<dbReference type="GO" id="GO:0003700">
    <property type="term" value="F:DNA-binding transcription factor activity"/>
    <property type="evidence" value="ECO:0007669"/>
    <property type="project" value="TreeGrafter"/>
</dbReference>
<dbReference type="PROSITE" id="PS50977">
    <property type="entry name" value="HTH_TETR_2"/>
    <property type="match status" value="2"/>
</dbReference>
<dbReference type="PANTHER" id="PTHR30055">
    <property type="entry name" value="HTH-TYPE TRANSCRIPTIONAL REGULATOR RUTR"/>
    <property type="match status" value="1"/>
</dbReference>
<dbReference type="SUPFAM" id="SSF46689">
    <property type="entry name" value="Homeodomain-like"/>
    <property type="match status" value="2"/>
</dbReference>
<dbReference type="Gene3D" id="1.10.10.60">
    <property type="entry name" value="Homeodomain-like"/>
    <property type="match status" value="2"/>
</dbReference>
<gene>
    <name evidence="4" type="primary">acrR_3</name>
    <name evidence="4" type="ORF">NCTC10485_04180</name>
</gene>
<dbReference type="Pfam" id="PF00440">
    <property type="entry name" value="TetR_N"/>
    <property type="match status" value="2"/>
</dbReference>
<evidence type="ECO:0000256" key="1">
    <source>
        <dbReference type="ARBA" id="ARBA00023125"/>
    </source>
</evidence>
<keyword evidence="5" id="KW-1185">Reference proteome</keyword>
<feature type="domain" description="HTH tetR-type" evidence="3">
    <location>
        <begin position="225"/>
        <end position="285"/>
    </location>
</feature>
<dbReference type="InterPro" id="IPR009057">
    <property type="entry name" value="Homeodomain-like_sf"/>
</dbReference>
<dbReference type="Proteomes" id="UP000282551">
    <property type="component" value="Chromosome"/>
</dbReference>
<feature type="domain" description="HTH tetR-type" evidence="3">
    <location>
        <begin position="17"/>
        <end position="77"/>
    </location>
</feature>
<protein>
    <submittedName>
        <fullName evidence="4">Transcriptional regulator, TetR family</fullName>
    </submittedName>
</protein>
<proteinExistence type="predicted"/>
<feature type="DNA-binding region" description="H-T-H motif" evidence="2">
    <location>
        <begin position="248"/>
        <end position="267"/>
    </location>
</feature>
<evidence type="ECO:0000256" key="2">
    <source>
        <dbReference type="PROSITE-ProRule" id="PRU00335"/>
    </source>
</evidence>
<accession>A0A3S4RVH7</accession>
<dbReference type="PRINTS" id="PR00455">
    <property type="entry name" value="HTHTETR"/>
</dbReference>
<dbReference type="EMBL" id="LR134355">
    <property type="protein sequence ID" value="VEG49866.1"/>
    <property type="molecule type" value="Genomic_DNA"/>
</dbReference>
<dbReference type="InterPro" id="IPR050109">
    <property type="entry name" value="HTH-type_TetR-like_transc_reg"/>
</dbReference>
<dbReference type="GO" id="GO:0000976">
    <property type="term" value="F:transcription cis-regulatory region binding"/>
    <property type="evidence" value="ECO:0007669"/>
    <property type="project" value="TreeGrafter"/>
</dbReference>
<name>A0A3S4RVH7_MYCCI</name>
<organism evidence="4 5">
    <name type="scientific">Mycolicibacterium chitae</name>
    <name type="common">Mycobacterium chitae</name>
    <dbReference type="NCBI Taxonomy" id="1792"/>
    <lineage>
        <taxon>Bacteria</taxon>
        <taxon>Bacillati</taxon>
        <taxon>Actinomycetota</taxon>
        <taxon>Actinomycetes</taxon>
        <taxon>Mycobacteriales</taxon>
        <taxon>Mycobacteriaceae</taxon>
        <taxon>Mycolicibacterium</taxon>
    </lineage>
</organism>
<reference evidence="4 5" key="1">
    <citation type="submission" date="2018-12" db="EMBL/GenBank/DDBJ databases">
        <authorList>
            <consortium name="Pathogen Informatics"/>
        </authorList>
    </citation>
    <scope>NUCLEOTIDE SEQUENCE [LARGE SCALE GENOMIC DNA]</scope>
    <source>
        <strain evidence="4 5">NCTC10485</strain>
    </source>
</reference>
<evidence type="ECO:0000259" key="3">
    <source>
        <dbReference type="PROSITE" id="PS50977"/>
    </source>
</evidence>
<dbReference type="InterPro" id="IPR001647">
    <property type="entry name" value="HTH_TetR"/>
</dbReference>
<sequence length="406" mass="44136">MPTRRAATADGIRRRPKDRKAQIARVAAEAFSKRGYHAVGMDDIAAQLDITATALYRHYTNKYDLFRAAVLTLGQQLVDATAFVDDETDSLAPAAQQERVVGAVIDVAIANRDRGGLYRWEGRYLQGDDQAQLMTQIRLVNRRIQRSLRQLRPTLSSADRWMLSAGVLSVAGSVADHRAKLPVGQIRTLLSGVAADILAAQLPTAAEAAEQPVVVPRPVAEPDTVGRYEAVLQKSLVLFDQQGYHETSMGEIAAAVGIPTSAIYRYFAGKQDILSAVFHRGADRISGELASGLAGVADPAEALQRLVAAYVASSFASPELAYVYYTERVNLSAADQDMLRNVQRSTIDSWARLLISARPDLSEGQARFTVHAAMALVVDLGRLVAYQDSAQVQAVVRRLMHVTLGV</sequence>